<organism evidence="3 4">
    <name type="scientific">Cellulomonas chengniuliangii</name>
    <dbReference type="NCBI Taxonomy" id="2968084"/>
    <lineage>
        <taxon>Bacteria</taxon>
        <taxon>Bacillati</taxon>
        <taxon>Actinomycetota</taxon>
        <taxon>Actinomycetes</taxon>
        <taxon>Micrococcales</taxon>
        <taxon>Cellulomonadaceae</taxon>
        <taxon>Cellulomonas</taxon>
    </lineage>
</organism>
<feature type="region of interest" description="Disordered" evidence="1">
    <location>
        <begin position="147"/>
        <end position="166"/>
    </location>
</feature>
<sequence>MSDSQATTDPTTPGPVPPEAGPDQGDDAQAAGREDATPDATPDADEMAGPPPAPAPIGTDGLAIAGLIVAFVAWPVGLALSIAALVRVRRTGQAGKGLAIGGIAVSALAFATTVAVAIVFVVAGAAIVRAEDAVVAVEATDLDEAEAGAAAPGAVEPESAPSEAPVEAAAPVVEGGLALPAAVAGLSGVPRGCEILFGDDPHSLLGVVTGAGEGDVPETILDTVQQLGTAAKADLGAEHVADVDALLAIFAPETYELAQEEMTAKYAEGDAAGNRLAVVCGFGLS</sequence>
<name>A0ABY5L1A5_9CELL</name>
<evidence type="ECO:0000313" key="3">
    <source>
        <dbReference type="EMBL" id="UUI75461.1"/>
    </source>
</evidence>
<dbReference type="RefSeq" id="WP_227568443.1">
    <property type="nucleotide sequence ID" value="NZ_CP101988.1"/>
</dbReference>
<reference evidence="3 4" key="1">
    <citation type="submission" date="2022-07" db="EMBL/GenBank/DDBJ databases">
        <title>Novel species in genus cellulomonas.</title>
        <authorList>
            <person name="Ye L."/>
        </authorList>
    </citation>
    <scope>NUCLEOTIDE SEQUENCE [LARGE SCALE GENOMIC DNA]</scope>
    <source>
        <strain evidence="4">zg-Y338</strain>
    </source>
</reference>
<gene>
    <name evidence="3" type="ORF">NP064_00570</name>
</gene>
<dbReference type="EMBL" id="CP101988">
    <property type="protein sequence ID" value="UUI75461.1"/>
    <property type="molecule type" value="Genomic_DNA"/>
</dbReference>
<evidence type="ECO:0000313" key="4">
    <source>
        <dbReference type="Proteomes" id="UP001316189"/>
    </source>
</evidence>
<keyword evidence="2" id="KW-0812">Transmembrane</keyword>
<feature type="transmembrane region" description="Helical" evidence="2">
    <location>
        <begin position="62"/>
        <end position="86"/>
    </location>
</feature>
<feature type="region of interest" description="Disordered" evidence="1">
    <location>
        <begin position="1"/>
        <end position="55"/>
    </location>
</feature>
<dbReference type="Proteomes" id="UP001316189">
    <property type="component" value="Chromosome"/>
</dbReference>
<feature type="compositionally biased region" description="Low complexity" evidence="1">
    <location>
        <begin position="21"/>
        <end position="31"/>
    </location>
</feature>
<feature type="compositionally biased region" description="Low complexity" evidence="1">
    <location>
        <begin position="1"/>
        <end position="11"/>
    </location>
</feature>
<keyword evidence="2" id="KW-0472">Membrane</keyword>
<evidence type="ECO:0000256" key="2">
    <source>
        <dbReference type="SAM" id="Phobius"/>
    </source>
</evidence>
<protein>
    <submittedName>
        <fullName evidence="3">DUF4190 domain-containing protein</fullName>
    </submittedName>
</protein>
<evidence type="ECO:0000256" key="1">
    <source>
        <dbReference type="SAM" id="MobiDB-lite"/>
    </source>
</evidence>
<accession>A0ABY5L1A5</accession>
<keyword evidence="4" id="KW-1185">Reference proteome</keyword>
<feature type="transmembrane region" description="Helical" evidence="2">
    <location>
        <begin position="98"/>
        <end position="128"/>
    </location>
</feature>
<keyword evidence="2" id="KW-1133">Transmembrane helix</keyword>
<proteinExistence type="predicted"/>